<evidence type="ECO:0000313" key="1">
    <source>
        <dbReference type="EMBL" id="API82657.1"/>
    </source>
</evidence>
<dbReference type="AlphaFoldDB" id="A0A2Z2DXC0"/>
<proteinExistence type="predicted"/>
<dbReference type="RefSeq" id="WP_257792709.1">
    <property type="nucleotide sequence ID" value="NZ_KX710094.1"/>
</dbReference>
<reference evidence="1" key="1">
    <citation type="journal article" date="2016" name="Sci. Rep.">
        <title>Genetic characterization of two fully sequenced multi-drug resistant plasmids pP10164-2 and pP10164-3 from Leclercia adecarboxylata.</title>
        <authorList>
            <person name="Sun F."/>
            <person name="Zhou D."/>
            <person name="Sun Q."/>
            <person name="Luo W."/>
            <person name="Tong Y."/>
            <person name="Zhang D."/>
            <person name="Wang Q."/>
            <person name="Feng W."/>
            <person name="Chen W."/>
            <person name="Fan Y."/>
            <person name="Xia P."/>
        </authorList>
    </citation>
    <scope>NUCLEOTIDE SEQUENCE</scope>
    <source>
        <strain evidence="1">P10164</strain>
        <plasmid evidence="1">pP10164-3</plasmid>
    </source>
</reference>
<sequence>MKKQNANEAKKLKLILAKALNDVTKMIYIRELKQAWRIPFST</sequence>
<geneLocation type="plasmid" evidence="1">
    <name>pP10164-3</name>
</geneLocation>
<dbReference type="EMBL" id="KX710094">
    <property type="protein sequence ID" value="API82657.1"/>
    <property type="molecule type" value="Genomic_DNA"/>
</dbReference>
<name>A0A2Z2DXC0_9ENTR</name>
<keyword evidence="1" id="KW-0614">Plasmid</keyword>
<protein>
    <submittedName>
        <fullName evidence="1">Uncharacterized protein</fullName>
    </submittedName>
</protein>
<organism evidence="1">
    <name type="scientific">Leclercia adecarboxylata</name>
    <dbReference type="NCBI Taxonomy" id="83655"/>
    <lineage>
        <taxon>Bacteria</taxon>
        <taxon>Pseudomonadati</taxon>
        <taxon>Pseudomonadota</taxon>
        <taxon>Gammaproteobacteria</taxon>
        <taxon>Enterobacterales</taxon>
        <taxon>Enterobacteriaceae</taxon>
        <taxon>Leclercia</taxon>
    </lineage>
</organism>
<accession>A0A2Z2DXC0</accession>